<dbReference type="Proteomes" id="UP001055879">
    <property type="component" value="Linkage Group LG02"/>
</dbReference>
<name>A0ACB9EFF6_ARCLA</name>
<keyword evidence="2" id="KW-1185">Reference proteome</keyword>
<evidence type="ECO:0000313" key="2">
    <source>
        <dbReference type="Proteomes" id="UP001055879"/>
    </source>
</evidence>
<protein>
    <submittedName>
        <fullName evidence="1">Uncharacterized protein</fullName>
    </submittedName>
</protein>
<reference evidence="2" key="1">
    <citation type="journal article" date="2022" name="Mol. Ecol. Resour.">
        <title>The genomes of chicory, endive, great burdock and yacon provide insights into Asteraceae palaeo-polyploidization history and plant inulin production.</title>
        <authorList>
            <person name="Fan W."/>
            <person name="Wang S."/>
            <person name="Wang H."/>
            <person name="Wang A."/>
            <person name="Jiang F."/>
            <person name="Liu H."/>
            <person name="Zhao H."/>
            <person name="Xu D."/>
            <person name="Zhang Y."/>
        </authorList>
    </citation>
    <scope>NUCLEOTIDE SEQUENCE [LARGE SCALE GENOMIC DNA]</scope>
    <source>
        <strain evidence="2">cv. Niubang</strain>
    </source>
</reference>
<proteinExistence type="predicted"/>
<organism evidence="1 2">
    <name type="scientific">Arctium lappa</name>
    <name type="common">Greater burdock</name>
    <name type="synonym">Lappa major</name>
    <dbReference type="NCBI Taxonomy" id="4217"/>
    <lineage>
        <taxon>Eukaryota</taxon>
        <taxon>Viridiplantae</taxon>
        <taxon>Streptophyta</taxon>
        <taxon>Embryophyta</taxon>
        <taxon>Tracheophyta</taxon>
        <taxon>Spermatophyta</taxon>
        <taxon>Magnoliopsida</taxon>
        <taxon>eudicotyledons</taxon>
        <taxon>Gunneridae</taxon>
        <taxon>Pentapetalae</taxon>
        <taxon>asterids</taxon>
        <taxon>campanulids</taxon>
        <taxon>Asterales</taxon>
        <taxon>Asteraceae</taxon>
        <taxon>Carduoideae</taxon>
        <taxon>Cardueae</taxon>
        <taxon>Arctiinae</taxon>
        <taxon>Arctium</taxon>
    </lineage>
</organism>
<accession>A0ACB9EFF6</accession>
<sequence length="344" mass="38800">MSAIFNLFDIQNHHFRFHHPSFMSQSNPQQSNLDLQGVEAPRNSLQSPESVVEVTPPPPSKLKEQTNFNIPPKAETAPVHQTPLAKAVVRDEKCKRIASERYDLRLKKKIHPQEEVFVNKISKKKSTPLPNHAVNVMNTTKFLSFKKEMTSSSSSTTRLPQKQVSLVSMTQLPSSLNSSYNSNNTHTLLKLSVMDSNSATSSPSATTGQLFSDHFVNDYISRIINHCGINTTTTQWYSPSHPLHPSIFHHLEKQSHSTTTATATAGRRMIFELMRSFPAAHCEVLEDIDGLIERDMGRQLLSTAFEEEAEEIVREIEGEIVETMVHEMVLTARSDRVRSHVLFT</sequence>
<gene>
    <name evidence="1" type="ORF">L6452_05092</name>
</gene>
<evidence type="ECO:0000313" key="1">
    <source>
        <dbReference type="EMBL" id="KAI3757552.1"/>
    </source>
</evidence>
<reference evidence="1 2" key="2">
    <citation type="journal article" date="2022" name="Mol. Ecol. Resour.">
        <title>The genomes of chicory, endive, great burdock and yacon provide insights into Asteraceae paleo-polyploidization history and plant inulin production.</title>
        <authorList>
            <person name="Fan W."/>
            <person name="Wang S."/>
            <person name="Wang H."/>
            <person name="Wang A."/>
            <person name="Jiang F."/>
            <person name="Liu H."/>
            <person name="Zhao H."/>
            <person name="Xu D."/>
            <person name="Zhang Y."/>
        </authorList>
    </citation>
    <scope>NUCLEOTIDE SEQUENCE [LARGE SCALE GENOMIC DNA]</scope>
    <source>
        <strain evidence="2">cv. Niubang</strain>
    </source>
</reference>
<comment type="caution">
    <text evidence="1">The sequence shown here is derived from an EMBL/GenBank/DDBJ whole genome shotgun (WGS) entry which is preliminary data.</text>
</comment>
<dbReference type="EMBL" id="CM042048">
    <property type="protein sequence ID" value="KAI3757552.1"/>
    <property type="molecule type" value="Genomic_DNA"/>
</dbReference>